<dbReference type="PANTHER" id="PTHR43343:SF3">
    <property type="entry name" value="PROTEASE DO-LIKE 8, CHLOROPLASTIC"/>
    <property type="match status" value="1"/>
</dbReference>
<dbReference type="AlphaFoldDB" id="A0A9X0R3M0"/>
<proteinExistence type="predicted"/>
<organism evidence="3 4">
    <name type="scientific">Siccirubricoccus deserti</name>
    <dbReference type="NCBI Taxonomy" id="2013562"/>
    <lineage>
        <taxon>Bacteria</taxon>
        <taxon>Pseudomonadati</taxon>
        <taxon>Pseudomonadota</taxon>
        <taxon>Alphaproteobacteria</taxon>
        <taxon>Acetobacterales</taxon>
        <taxon>Roseomonadaceae</taxon>
        <taxon>Siccirubricoccus</taxon>
    </lineage>
</organism>
<evidence type="ECO:0000256" key="2">
    <source>
        <dbReference type="ARBA" id="ARBA00022801"/>
    </source>
</evidence>
<accession>A0A9X0R3M0</accession>
<dbReference type="Proteomes" id="UP000600101">
    <property type="component" value="Unassembled WGS sequence"/>
</dbReference>
<dbReference type="InterPro" id="IPR009003">
    <property type="entry name" value="Peptidase_S1_PA"/>
</dbReference>
<evidence type="ECO:0000256" key="1">
    <source>
        <dbReference type="ARBA" id="ARBA00022670"/>
    </source>
</evidence>
<dbReference type="PANTHER" id="PTHR43343">
    <property type="entry name" value="PEPTIDASE S12"/>
    <property type="match status" value="1"/>
</dbReference>
<dbReference type="Gene3D" id="2.40.10.120">
    <property type="match status" value="1"/>
</dbReference>
<sequence length="153" mass="15759">MRTAWLACKFPDVPPTGVMPGRPSGANISGSPARRTVVASAPGTDRCVLHTADATLTPVRGIRRYGEIDVGERAFTLAAPSGLELTLGDGLVSSLRSVRGIQVVQTSAPMSPGSSGGALLDAKGNLIGILAFDVRGVQSLGFALAAEGFWTLR</sequence>
<dbReference type="GO" id="GO:0006508">
    <property type="term" value="P:proteolysis"/>
    <property type="evidence" value="ECO:0007669"/>
    <property type="project" value="UniProtKB-KW"/>
</dbReference>
<comment type="caution">
    <text evidence="3">The sequence shown here is derived from an EMBL/GenBank/DDBJ whole genome shotgun (WGS) entry which is preliminary data.</text>
</comment>
<dbReference type="Pfam" id="PF13365">
    <property type="entry name" value="Trypsin_2"/>
    <property type="match status" value="1"/>
</dbReference>
<name>A0A9X0R3M0_9PROT</name>
<dbReference type="InterPro" id="IPR001940">
    <property type="entry name" value="Peptidase_S1C"/>
</dbReference>
<dbReference type="EMBL" id="JACOMF010000098">
    <property type="protein sequence ID" value="MBC4018961.1"/>
    <property type="molecule type" value="Genomic_DNA"/>
</dbReference>
<keyword evidence="4" id="KW-1185">Reference proteome</keyword>
<keyword evidence="1" id="KW-0645">Protease</keyword>
<keyword evidence="2" id="KW-0378">Hydrolase</keyword>
<dbReference type="GO" id="GO:0004252">
    <property type="term" value="F:serine-type endopeptidase activity"/>
    <property type="evidence" value="ECO:0007669"/>
    <property type="project" value="InterPro"/>
</dbReference>
<evidence type="ECO:0000313" key="4">
    <source>
        <dbReference type="Proteomes" id="UP000600101"/>
    </source>
</evidence>
<protein>
    <submittedName>
        <fullName evidence="3">Trypsin-like peptidase domain-containing protein</fullName>
    </submittedName>
</protein>
<gene>
    <name evidence="3" type="ORF">H7965_27330</name>
</gene>
<dbReference type="SUPFAM" id="SSF50494">
    <property type="entry name" value="Trypsin-like serine proteases"/>
    <property type="match status" value="1"/>
</dbReference>
<evidence type="ECO:0000313" key="3">
    <source>
        <dbReference type="EMBL" id="MBC4018961.1"/>
    </source>
</evidence>
<reference evidence="3" key="1">
    <citation type="submission" date="2020-08" db="EMBL/GenBank/DDBJ databases">
        <authorList>
            <person name="Hu Y."/>
            <person name="Nguyen S.V."/>
            <person name="Li F."/>
            <person name="Fanning S."/>
        </authorList>
    </citation>
    <scope>NUCLEOTIDE SEQUENCE</scope>
    <source>
        <strain evidence="3">SYSU D8009</strain>
    </source>
</reference>
<dbReference type="PRINTS" id="PR00834">
    <property type="entry name" value="PROTEASES2C"/>
</dbReference>
<dbReference type="InterPro" id="IPR051201">
    <property type="entry name" value="Chloro_Bact_Ser_Proteases"/>
</dbReference>